<evidence type="ECO:0000259" key="1">
    <source>
        <dbReference type="PROSITE" id="PS51309"/>
    </source>
</evidence>
<dbReference type="Gene3D" id="1.10.1900.10">
    <property type="entry name" value="c-terminal domain of poly(a) binding protein"/>
    <property type="match status" value="1"/>
</dbReference>
<organism evidence="2 3">
    <name type="scientific">Brassica carinata</name>
    <name type="common">Ethiopian mustard</name>
    <name type="synonym">Abyssinian cabbage</name>
    <dbReference type="NCBI Taxonomy" id="52824"/>
    <lineage>
        <taxon>Eukaryota</taxon>
        <taxon>Viridiplantae</taxon>
        <taxon>Streptophyta</taxon>
        <taxon>Embryophyta</taxon>
        <taxon>Tracheophyta</taxon>
        <taxon>Spermatophyta</taxon>
        <taxon>Magnoliopsida</taxon>
        <taxon>eudicotyledons</taxon>
        <taxon>Gunneridae</taxon>
        <taxon>Pentapetalae</taxon>
        <taxon>rosids</taxon>
        <taxon>malvids</taxon>
        <taxon>Brassicales</taxon>
        <taxon>Brassicaceae</taxon>
        <taxon>Brassiceae</taxon>
        <taxon>Brassica</taxon>
    </lineage>
</organism>
<evidence type="ECO:0000313" key="3">
    <source>
        <dbReference type="Proteomes" id="UP000886595"/>
    </source>
</evidence>
<reference evidence="2 3" key="1">
    <citation type="submission" date="2020-02" db="EMBL/GenBank/DDBJ databases">
        <authorList>
            <person name="Ma Q."/>
            <person name="Huang Y."/>
            <person name="Song X."/>
            <person name="Pei D."/>
        </authorList>
    </citation>
    <scope>NUCLEOTIDE SEQUENCE [LARGE SCALE GENOMIC DNA]</scope>
    <source>
        <strain evidence="2">Sxm20200214</strain>
        <tissue evidence="2">Leaf</tissue>
    </source>
</reference>
<keyword evidence="3" id="KW-1185">Reference proteome</keyword>
<dbReference type="SMART" id="SM00517">
    <property type="entry name" value="PolyA"/>
    <property type="match status" value="1"/>
</dbReference>
<sequence length="79" mass="9173">MIGNFLYPLVEQLEPFFTAKITGMLLEIDQTELLRVMESPPALREMVKEAIEVLGIHQQYKELEKEAEELQASFLLHKL</sequence>
<dbReference type="Proteomes" id="UP000886595">
    <property type="component" value="Unassembled WGS sequence"/>
</dbReference>
<comment type="caution">
    <text evidence="2">The sequence shown here is derived from an EMBL/GenBank/DDBJ whole genome shotgun (WGS) entry which is preliminary data.</text>
</comment>
<dbReference type="SUPFAM" id="SSF63570">
    <property type="entry name" value="PABC (PABP) domain"/>
    <property type="match status" value="1"/>
</dbReference>
<dbReference type="PROSITE" id="PS51309">
    <property type="entry name" value="PABC"/>
    <property type="match status" value="1"/>
</dbReference>
<name>A0A8X8B0Q2_BRACI</name>
<dbReference type="Pfam" id="PF00658">
    <property type="entry name" value="MLLE"/>
    <property type="match status" value="1"/>
</dbReference>
<dbReference type="InterPro" id="IPR002004">
    <property type="entry name" value="PABP_HYD_C"/>
</dbReference>
<proteinExistence type="predicted"/>
<feature type="domain" description="PABC" evidence="1">
    <location>
        <begin position="1"/>
        <end position="59"/>
    </location>
</feature>
<evidence type="ECO:0000313" key="2">
    <source>
        <dbReference type="EMBL" id="KAG2317587.1"/>
    </source>
</evidence>
<dbReference type="InterPro" id="IPR036053">
    <property type="entry name" value="PABP-dom"/>
</dbReference>
<dbReference type="GO" id="GO:0003723">
    <property type="term" value="F:RNA binding"/>
    <property type="evidence" value="ECO:0007669"/>
    <property type="project" value="InterPro"/>
</dbReference>
<dbReference type="AlphaFoldDB" id="A0A8X8B0Q2"/>
<protein>
    <recommendedName>
        <fullName evidence="1">PABC domain-containing protein</fullName>
    </recommendedName>
</protein>
<accession>A0A8X8B0Q2</accession>
<dbReference type="EMBL" id="JAAMPC010000004">
    <property type="protein sequence ID" value="KAG2317587.1"/>
    <property type="molecule type" value="Genomic_DNA"/>
</dbReference>
<dbReference type="OrthoDB" id="1109642at2759"/>
<gene>
    <name evidence="2" type="ORF">Bca52824_020709</name>
</gene>